<name>A0ABV2LXW8_9FIRM</name>
<keyword evidence="1" id="KW-0472">Membrane</keyword>
<evidence type="ECO:0000256" key="1">
    <source>
        <dbReference type="SAM" id="Phobius"/>
    </source>
</evidence>
<gene>
    <name evidence="2" type="ORF">ABID24_000257</name>
</gene>
<proteinExistence type="predicted"/>
<comment type="caution">
    <text evidence="2">The sequence shown here is derived from an EMBL/GenBank/DDBJ whole genome shotgun (WGS) entry which is preliminary data.</text>
</comment>
<keyword evidence="3" id="KW-1185">Reference proteome</keyword>
<protein>
    <recommendedName>
        <fullName evidence="4">Type I toxin-antitoxin system Fst family toxin</fullName>
    </recommendedName>
</protein>
<evidence type="ECO:0008006" key="4">
    <source>
        <dbReference type="Google" id="ProtNLM"/>
    </source>
</evidence>
<dbReference type="EMBL" id="JBEPMJ010000001">
    <property type="protein sequence ID" value="MET3749041.1"/>
    <property type="molecule type" value="Genomic_DNA"/>
</dbReference>
<accession>A0ABV2LXW8</accession>
<evidence type="ECO:0000313" key="2">
    <source>
        <dbReference type="EMBL" id="MET3749041.1"/>
    </source>
</evidence>
<reference evidence="2 3" key="1">
    <citation type="submission" date="2024-06" db="EMBL/GenBank/DDBJ databases">
        <title>Genomic Encyclopedia of Type Strains, Phase IV (KMG-IV): sequencing the most valuable type-strain genomes for metagenomic binning, comparative biology and taxonomic classification.</title>
        <authorList>
            <person name="Goeker M."/>
        </authorList>
    </citation>
    <scope>NUCLEOTIDE SEQUENCE [LARGE SCALE GENOMIC DNA]</scope>
    <source>
        <strain evidence="2 3">DSM 29492</strain>
    </source>
</reference>
<organism evidence="2 3">
    <name type="scientific">Blautia caecimuris</name>
    <dbReference type="NCBI Taxonomy" id="1796615"/>
    <lineage>
        <taxon>Bacteria</taxon>
        <taxon>Bacillati</taxon>
        <taxon>Bacillota</taxon>
        <taxon>Clostridia</taxon>
        <taxon>Lachnospirales</taxon>
        <taxon>Lachnospiraceae</taxon>
        <taxon>Blautia</taxon>
    </lineage>
</organism>
<keyword evidence="1" id="KW-0812">Transmembrane</keyword>
<dbReference type="Proteomes" id="UP001549106">
    <property type="component" value="Unassembled WGS sequence"/>
</dbReference>
<keyword evidence="1" id="KW-1133">Transmembrane helix</keyword>
<feature type="transmembrane region" description="Helical" evidence="1">
    <location>
        <begin position="6"/>
        <end position="25"/>
    </location>
</feature>
<evidence type="ECO:0000313" key="3">
    <source>
        <dbReference type="Proteomes" id="UP001549106"/>
    </source>
</evidence>
<sequence length="31" mass="3628">MSELIMTFFVSVAAGIVSYYICKWLDKNNRQ</sequence>